<name>A0A0G0N0R0_9BACT</name>
<dbReference type="EMBL" id="LBWK01000001">
    <property type="protein sequence ID" value="KKR06431.1"/>
    <property type="molecule type" value="Genomic_DNA"/>
</dbReference>
<dbReference type="Proteomes" id="UP000034799">
    <property type="component" value="Unassembled WGS sequence"/>
</dbReference>
<comment type="caution">
    <text evidence="2">The sequence shown here is derived from an EMBL/GenBank/DDBJ whole genome shotgun (WGS) entry which is preliminary data.</text>
</comment>
<dbReference type="InterPro" id="IPR036390">
    <property type="entry name" value="WH_DNA-bd_sf"/>
</dbReference>
<proteinExistence type="predicted"/>
<evidence type="ECO:0000256" key="1">
    <source>
        <dbReference type="SAM" id="Phobius"/>
    </source>
</evidence>
<keyword evidence="1" id="KW-0812">Transmembrane</keyword>
<accession>A0A0G0N0R0</accession>
<gene>
    <name evidence="2" type="ORF">UT34_C0001G0472</name>
</gene>
<organism evidence="2 3">
    <name type="scientific">candidate division WS6 bacterium GW2011_GWF2_39_15</name>
    <dbReference type="NCBI Taxonomy" id="1619100"/>
    <lineage>
        <taxon>Bacteria</taxon>
        <taxon>Candidatus Dojkabacteria</taxon>
    </lineage>
</organism>
<dbReference type="SUPFAM" id="SSF46785">
    <property type="entry name" value="Winged helix' DNA-binding domain"/>
    <property type="match status" value="1"/>
</dbReference>
<feature type="transmembrane region" description="Helical" evidence="1">
    <location>
        <begin position="6"/>
        <end position="26"/>
    </location>
</feature>
<dbReference type="STRING" id="1619100.UT34_C0001G0472"/>
<evidence type="ECO:0000313" key="3">
    <source>
        <dbReference type="Proteomes" id="UP000034799"/>
    </source>
</evidence>
<reference evidence="2 3" key="1">
    <citation type="journal article" date="2015" name="Nature">
        <title>rRNA introns, odd ribosomes, and small enigmatic genomes across a large radiation of phyla.</title>
        <authorList>
            <person name="Brown C.T."/>
            <person name="Hug L.A."/>
            <person name="Thomas B.C."/>
            <person name="Sharon I."/>
            <person name="Castelle C.J."/>
            <person name="Singh A."/>
            <person name="Wilkins M.J."/>
            <person name="Williams K.H."/>
            <person name="Banfield J.F."/>
        </authorList>
    </citation>
    <scope>NUCLEOTIDE SEQUENCE [LARGE SCALE GENOMIC DNA]</scope>
</reference>
<sequence length="121" mass="13519">MSERKSKGLGIILGIIGVGAVAYLLLKKKRSIEDRPSIHEEEALPRRNIRIVKKGADAGLNSRQKKLLDAISGSNGLNTMSMLKVVRNTTDRTLRRDLNRMMEMGLVYKQGSTKSSKYFAK</sequence>
<evidence type="ECO:0000313" key="2">
    <source>
        <dbReference type="EMBL" id="KKR06431.1"/>
    </source>
</evidence>
<keyword evidence="1" id="KW-0472">Membrane</keyword>
<dbReference type="AlphaFoldDB" id="A0A0G0N0R0"/>
<keyword evidence="1" id="KW-1133">Transmembrane helix</keyword>
<protein>
    <recommendedName>
        <fullName evidence="4">HTH deoR-type domain-containing protein</fullName>
    </recommendedName>
</protein>
<evidence type="ECO:0008006" key="4">
    <source>
        <dbReference type="Google" id="ProtNLM"/>
    </source>
</evidence>